<evidence type="ECO:0000313" key="2">
    <source>
        <dbReference type="Proteomes" id="UP000050544"/>
    </source>
</evidence>
<organism evidence="1 2">
    <name type="scientific">Thermanaerothrix daxensis</name>
    <dbReference type="NCBI Taxonomy" id="869279"/>
    <lineage>
        <taxon>Bacteria</taxon>
        <taxon>Bacillati</taxon>
        <taxon>Chloroflexota</taxon>
        <taxon>Anaerolineae</taxon>
        <taxon>Anaerolineales</taxon>
        <taxon>Anaerolineaceae</taxon>
        <taxon>Thermanaerothrix</taxon>
    </lineage>
</organism>
<dbReference type="EMBL" id="LGKO01000005">
    <property type="protein sequence ID" value="KPL82379.1"/>
    <property type="molecule type" value="Genomic_DNA"/>
</dbReference>
<name>A0A0P6YB49_9CHLR</name>
<evidence type="ECO:0000313" key="1">
    <source>
        <dbReference type="EMBL" id="KPL82379.1"/>
    </source>
</evidence>
<dbReference type="STRING" id="869279.SE15_09395"/>
<dbReference type="RefSeq" id="WP_054521859.1">
    <property type="nucleotide sequence ID" value="NZ_LGKO01000005.1"/>
</dbReference>
<dbReference type="Proteomes" id="UP000050544">
    <property type="component" value="Unassembled WGS sequence"/>
</dbReference>
<keyword evidence="2" id="KW-1185">Reference proteome</keyword>
<comment type="caution">
    <text evidence="1">The sequence shown here is derived from an EMBL/GenBank/DDBJ whole genome shotgun (WGS) entry which is preliminary data.</text>
</comment>
<accession>A0A0P6YB49</accession>
<proteinExistence type="predicted"/>
<protein>
    <recommendedName>
        <fullName evidence="3">ABM domain-containing protein</fullName>
    </recommendedName>
</protein>
<gene>
    <name evidence="1" type="ORF">SE15_09395</name>
</gene>
<sequence length="97" mass="11208">MYVTVLMGYVARENWSTLQKAFAEAVRHPPKDLLHSVLVQSVDDPMQWQIISFWSSYEAYKEAEAKKQTDTCVQLFCAAGSTPTRRGYRVSERFSRI</sequence>
<dbReference type="OrthoDB" id="165360at2"/>
<dbReference type="AlphaFoldDB" id="A0A0P6YB49"/>
<reference evidence="1 2" key="1">
    <citation type="submission" date="2015-07" db="EMBL/GenBank/DDBJ databases">
        <title>Whole genome sequence of Thermanaerothrix daxensis DSM 23592.</title>
        <authorList>
            <person name="Hemp J."/>
            <person name="Ward L.M."/>
            <person name="Pace L.A."/>
            <person name="Fischer W.W."/>
        </authorList>
    </citation>
    <scope>NUCLEOTIDE SEQUENCE [LARGE SCALE GENOMIC DNA]</scope>
    <source>
        <strain evidence="1 2">GNS-1</strain>
    </source>
</reference>
<evidence type="ECO:0008006" key="3">
    <source>
        <dbReference type="Google" id="ProtNLM"/>
    </source>
</evidence>